<dbReference type="AlphaFoldDB" id="A0A9D1WHL3"/>
<proteinExistence type="predicted"/>
<comment type="caution">
    <text evidence="1">The sequence shown here is derived from an EMBL/GenBank/DDBJ whole genome shotgun (WGS) entry which is preliminary data.</text>
</comment>
<evidence type="ECO:0000313" key="2">
    <source>
        <dbReference type="Proteomes" id="UP000886817"/>
    </source>
</evidence>
<organism evidence="1 2">
    <name type="scientific">Candidatus Blautia gallistercoris</name>
    <dbReference type="NCBI Taxonomy" id="2838490"/>
    <lineage>
        <taxon>Bacteria</taxon>
        <taxon>Bacillati</taxon>
        <taxon>Bacillota</taxon>
        <taxon>Clostridia</taxon>
        <taxon>Lachnospirales</taxon>
        <taxon>Lachnospiraceae</taxon>
        <taxon>Blautia</taxon>
    </lineage>
</organism>
<gene>
    <name evidence="1" type="ORF">IAA45_06290</name>
</gene>
<sequence>MSTYWKSKIELKDYIQVRTPGGISCGGSQSWFACGDKDRRESVLSTNGCGLVALGDFLLMAGRKRKELYPSMENGCFRPGRPEAGVPLEQKRYLAYLRSLGKKYLQILPVIGANAWQMWAAAWRYLRKNGCPGRVRWGVFTWNLEKRIRTMLEQGLPVVFCIGPNMNPFRAGQKVPMYQMRDGGLKETAKVRGHYMNITGLCRDQSGVQYLQVSSWGKCFYIAWKDFLKYRSAQPPILGSWLSNILYWEL</sequence>
<dbReference type="PROSITE" id="PS51257">
    <property type="entry name" value="PROKAR_LIPOPROTEIN"/>
    <property type="match status" value="1"/>
</dbReference>
<name>A0A9D1WHL3_9FIRM</name>
<evidence type="ECO:0000313" key="1">
    <source>
        <dbReference type="EMBL" id="HIX59311.1"/>
    </source>
</evidence>
<reference evidence="1" key="1">
    <citation type="journal article" date="2021" name="PeerJ">
        <title>Extensive microbial diversity within the chicken gut microbiome revealed by metagenomics and culture.</title>
        <authorList>
            <person name="Gilroy R."/>
            <person name="Ravi A."/>
            <person name="Getino M."/>
            <person name="Pursley I."/>
            <person name="Horton D.L."/>
            <person name="Alikhan N.F."/>
            <person name="Baker D."/>
            <person name="Gharbi K."/>
            <person name="Hall N."/>
            <person name="Watson M."/>
            <person name="Adriaenssens E.M."/>
            <person name="Foster-Nyarko E."/>
            <person name="Jarju S."/>
            <person name="Secka A."/>
            <person name="Antonio M."/>
            <person name="Oren A."/>
            <person name="Chaudhuri R.R."/>
            <person name="La Ragione R."/>
            <person name="Hildebrand F."/>
            <person name="Pallen M.J."/>
        </authorList>
    </citation>
    <scope>NUCLEOTIDE SEQUENCE</scope>
    <source>
        <strain evidence="1">ChiSjej1B19-8411</strain>
    </source>
</reference>
<dbReference type="Proteomes" id="UP000886817">
    <property type="component" value="Unassembled WGS sequence"/>
</dbReference>
<reference evidence="1" key="2">
    <citation type="submission" date="2021-04" db="EMBL/GenBank/DDBJ databases">
        <authorList>
            <person name="Gilroy R."/>
        </authorList>
    </citation>
    <scope>NUCLEOTIDE SEQUENCE</scope>
    <source>
        <strain evidence="1">ChiSjej1B19-8411</strain>
    </source>
</reference>
<accession>A0A9D1WHL3</accession>
<dbReference type="EMBL" id="DXEX01000139">
    <property type="protein sequence ID" value="HIX59311.1"/>
    <property type="molecule type" value="Genomic_DNA"/>
</dbReference>
<protein>
    <submittedName>
        <fullName evidence="1">Uncharacterized protein</fullName>
    </submittedName>
</protein>